<keyword evidence="2" id="KW-1185">Reference proteome</keyword>
<protein>
    <submittedName>
        <fullName evidence="1">Pyruvate formate lyase-activating protein</fullName>
    </submittedName>
</protein>
<reference evidence="1 2" key="1">
    <citation type="journal article" date="2015" name="Int. J. Syst. Evol. Microbiol.">
        <title>Methanoculleus taiwanensis sp. nov., a methanogen isolated from deep marine sediment at the deformation front area near Taiwan.</title>
        <authorList>
            <person name="Weng C.Y."/>
            <person name="Chen S.C."/>
            <person name="Lai M.C."/>
            <person name="Wu S.Y."/>
            <person name="Lin S."/>
            <person name="Yang T.F."/>
            <person name="Chen P.C."/>
        </authorList>
    </citation>
    <scope>NUCLEOTIDE SEQUENCE [LARGE SCALE GENOMIC DNA]</scope>
    <source>
        <strain evidence="1 2">CYW4</strain>
    </source>
</reference>
<dbReference type="InterPro" id="IPR014846">
    <property type="entry name" value="DUF1786_pyruvate_format-lyase"/>
</dbReference>
<proteinExistence type="predicted"/>
<dbReference type="Pfam" id="PF08735">
    <property type="entry name" value="DUF1786"/>
    <property type="match status" value="1"/>
</dbReference>
<accession>A0A498H6N4</accession>
<comment type="caution">
    <text evidence="1">The sequence shown here is derived from an EMBL/GenBank/DDBJ whole genome shotgun (WGS) entry which is preliminary data.</text>
</comment>
<gene>
    <name evidence="1" type="ORF">ABH15_02210</name>
</gene>
<dbReference type="GO" id="GO:0016829">
    <property type="term" value="F:lyase activity"/>
    <property type="evidence" value="ECO:0007669"/>
    <property type="project" value="UniProtKB-KW"/>
</dbReference>
<name>A0A498H6N4_9EURY</name>
<dbReference type="OrthoDB" id="51532at2157"/>
<sequence>MNEIDTPLLAIDIGRGTQDILVYEPGQPLENSIKLVLPSPTVVVAEAIRQARRRGEAVFLEGHLMGGGANVAAVCEHLAAGLAVYATPEAAATIYDDPARVRSLGVRIVHSRPSDAVPISLTDYMAEELRATFGMFAVTYPERLAVAVQDHGYSPHRSNRLRRFELLRERLDAGGWRLSSLVEETPSPDMTRMAAIRRQVPGALVTDTGPVALIGALEDPWVRARADDEGIILVNVGNGHTLCCTLKGDEIYGFFEHHTASLDPHKLQHYLWRLANGLLTNEEIFEDGGHGAAVREPLLTDIIAATGPNRQRLLPDAYQAAPYGDMMLTGCFGLLKVWELFRTG</sequence>
<evidence type="ECO:0000313" key="2">
    <source>
        <dbReference type="Proteomes" id="UP000290932"/>
    </source>
</evidence>
<dbReference type="AlphaFoldDB" id="A0A498H6N4"/>
<organism evidence="1 2">
    <name type="scientific">Methanoculleus taiwanensis</name>
    <dbReference type="NCBI Taxonomy" id="1550565"/>
    <lineage>
        <taxon>Archaea</taxon>
        <taxon>Methanobacteriati</taxon>
        <taxon>Methanobacteriota</taxon>
        <taxon>Stenosarchaea group</taxon>
        <taxon>Methanomicrobia</taxon>
        <taxon>Methanomicrobiales</taxon>
        <taxon>Methanomicrobiaceae</taxon>
        <taxon>Methanoculleus</taxon>
    </lineage>
</organism>
<keyword evidence="1" id="KW-0456">Lyase</keyword>
<dbReference type="EMBL" id="LHQS01000001">
    <property type="protein sequence ID" value="RXE57440.1"/>
    <property type="molecule type" value="Genomic_DNA"/>
</dbReference>
<dbReference type="Proteomes" id="UP000290932">
    <property type="component" value="Unassembled WGS sequence"/>
</dbReference>
<keyword evidence="1" id="KW-0670">Pyruvate</keyword>
<evidence type="ECO:0000313" key="1">
    <source>
        <dbReference type="EMBL" id="RXE57440.1"/>
    </source>
</evidence>